<feature type="region of interest" description="Disordered" evidence="1">
    <location>
        <begin position="98"/>
        <end position="153"/>
    </location>
</feature>
<evidence type="ECO:0000313" key="2">
    <source>
        <dbReference type="EMBL" id="KZT33797.1"/>
    </source>
</evidence>
<dbReference type="EMBL" id="KV428218">
    <property type="protein sequence ID" value="KZT33797.1"/>
    <property type="molecule type" value="Genomic_DNA"/>
</dbReference>
<feature type="region of interest" description="Disordered" evidence="1">
    <location>
        <begin position="171"/>
        <end position="214"/>
    </location>
</feature>
<reference evidence="2 3" key="1">
    <citation type="journal article" date="2016" name="Mol. Biol. Evol.">
        <title>Comparative Genomics of Early-Diverging Mushroom-Forming Fungi Provides Insights into the Origins of Lignocellulose Decay Capabilities.</title>
        <authorList>
            <person name="Nagy L.G."/>
            <person name="Riley R."/>
            <person name="Tritt A."/>
            <person name="Adam C."/>
            <person name="Daum C."/>
            <person name="Floudas D."/>
            <person name="Sun H."/>
            <person name="Yadav J.S."/>
            <person name="Pangilinan J."/>
            <person name="Larsson K.H."/>
            <person name="Matsuura K."/>
            <person name="Barry K."/>
            <person name="Labutti K."/>
            <person name="Kuo R."/>
            <person name="Ohm R.A."/>
            <person name="Bhattacharya S.S."/>
            <person name="Shirouzu T."/>
            <person name="Yoshinaga Y."/>
            <person name="Martin F.M."/>
            <person name="Grigoriev I.V."/>
            <person name="Hibbett D.S."/>
        </authorList>
    </citation>
    <scope>NUCLEOTIDE SEQUENCE [LARGE SCALE GENOMIC DNA]</scope>
    <source>
        <strain evidence="2 3">HHB10207 ss-3</strain>
    </source>
</reference>
<feature type="region of interest" description="Disordered" evidence="1">
    <location>
        <begin position="280"/>
        <end position="325"/>
    </location>
</feature>
<protein>
    <submittedName>
        <fullName evidence="2">Uncharacterized protein</fullName>
    </submittedName>
</protein>
<dbReference type="Proteomes" id="UP000076798">
    <property type="component" value="Unassembled WGS sequence"/>
</dbReference>
<evidence type="ECO:0000313" key="3">
    <source>
        <dbReference type="Proteomes" id="UP000076798"/>
    </source>
</evidence>
<sequence>MLAYSIHSTTQKTREHVISISYNDDSRIITLPLSYNDAKIKAGSMFGLPLRSIKFQLDTLNICQGKMHTIEDAEVWHAIGDTISHLRVIDCLDASISSQSNEDEERTRTAQGTGGSFDLGEALERRNPGSSSNGRANDAPPDSPRPSTSDLYSTADPLEQEHEVQGIMKGKMKAVQERSAPSVLVPSGSGSSSNLANRLDAGLQSPRSVADTEDYLDDEEAWREVHFHDSGDSTSDHTYPPNVGTSSTSETTVNAGPSALTTQRSFTAVAPNSVGISAASASTQYHTPRTGPSPAPSSTTLAERDARAHSATPQSSAPPHTPSPEDRVTIQVKRHVTDSEPLFVKTKLKSKIGKVLKSACQHWLIDDYGLVLKMVTGDGNADDASSRGGSVYGRPDPFETVATFALLLKTCRMNDTLGDVEAVDGSTFVLVAGSRESSFRGVPN</sequence>
<organism evidence="2 3">
    <name type="scientific">Sistotremastrum suecicum HHB10207 ss-3</name>
    <dbReference type="NCBI Taxonomy" id="1314776"/>
    <lineage>
        <taxon>Eukaryota</taxon>
        <taxon>Fungi</taxon>
        <taxon>Dikarya</taxon>
        <taxon>Basidiomycota</taxon>
        <taxon>Agaricomycotina</taxon>
        <taxon>Agaricomycetes</taxon>
        <taxon>Sistotremastrales</taxon>
        <taxon>Sistotremastraceae</taxon>
        <taxon>Sistotremastrum</taxon>
    </lineage>
</organism>
<keyword evidence="3" id="KW-1185">Reference proteome</keyword>
<feature type="compositionally biased region" description="Low complexity" evidence="1">
    <location>
        <begin position="179"/>
        <end position="197"/>
    </location>
</feature>
<feature type="region of interest" description="Disordered" evidence="1">
    <location>
        <begin position="227"/>
        <end position="256"/>
    </location>
</feature>
<evidence type="ECO:0000256" key="1">
    <source>
        <dbReference type="SAM" id="MobiDB-lite"/>
    </source>
</evidence>
<dbReference type="AlphaFoldDB" id="A0A165Z0C0"/>
<accession>A0A165Z0C0</accession>
<proteinExistence type="predicted"/>
<gene>
    <name evidence="2" type="ORF">SISSUDRAFT_1036791</name>
</gene>
<feature type="compositionally biased region" description="Polar residues" evidence="1">
    <location>
        <begin position="236"/>
        <end position="256"/>
    </location>
</feature>
<name>A0A165Z0C0_9AGAM</name>